<dbReference type="AlphaFoldDB" id="A0A0X3TUW9"/>
<keyword evidence="3" id="KW-1185">Reference proteome</keyword>
<proteinExistence type="predicted"/>
<protein>
    <recommendedName>
        <fullName evidence="1">DUF6455 domain-containing protein</fullName>
    </recommendedName>
</protein>
<evidence type="ECO:0000313" key="3">
    <source>
        <dbReference type="Proteomes" id="UP000053690"/>
    </source>
</evidence>
<dbReference type="Proteomes" id="UP000053690">
    <property type="component" value="Unassembled WGS sequence"/>
</dbReference>
<accession>A0A0X3TUW9</accession>
<dbReference type="OrthoDB" id="7961152at2"/>
<dbReference type="InterPro" id="IPR045601">
    <property type="entry name" value="DUF6455"/>
</dbReference>
<organism evidence="2 3">
    <name type="scientific">Ruegeria profundi</name>
    <dbReference type="NCBI Taxonomy" id="1685378"/>
    <lineage>
        <taxon>Bacteria</taxon>
        <taxon>Pseudomonadati</taxon>
        <taxon>Pseudomonadota</taxon>
        <taxon>Alphaproteobacteria</taxon>
        <taxon>Rhodobacterales</taxon>
        <taxon>Roseobacteraceae</taxon>
        <taxon>Ruegeria</taxon>
    </lineage>
</organism>
<dbReference type="STRING" id="1685378.AVO44_09915"/>
<name>A0A0X3TUW9_9RHOB</name>
<dbReference type="Pfam" id="PF20056">
    <property type="entry name" value="DUF6455"/>
    <property type="match status" value="1"/>
</dbReference>
<gene>
    <name evidence="2" type="ORF">AVO44_09915</name>
</gene>
<sequence>MPNREVLKHHAGLVDEMATKLGVDLQQSAIDGDVSLDELSEAVLRCTGCANPAHCEGYLKQSGQVDKTPEYCRNQELLSKLIP</sequence>
<evidence type="ECO:0000313" key="2">
    <source>
        <dbReference type="EMBL" id="KUJ79518.1"/>
    </source>
</evidence>
<dbReference type="EMBL" id="LQBP01000004">
    <property type="protein sequence ID" value="KUJ79518.1"/>
    <property type="molecule type" value="Genomic_DNA"/>
</dbReference>
<dbReference type="RefSeq" id="WP_068336113.1">
    <property type="nucleotide sequence ID" value="NZ_LQBP01000004.1"/>
</dbReference>
<feature type="domain" description="DUF6455" evidence="1">
    <location>
        <begin position="1"/>
        <end position="81"/>
    </location>
</feature>
<reference evidence="3" key="1">
    <citation type="submission" date="2015-12" db="EMBL/GenBank/DDBJ databases">
        <authorList>
            <person name="Zhang G."/>
            <person name="Stingl U."/>
        </authorList>
    </citation>
    <scope>NUCLEOTIDE SEQUENCE [LARGE SCALE GENOMIC DNA]</scope>
    <source>
        <strain evidence="3">ZGT108</strain>
    </source>
</reference>
<evidence type="ECO:0000259" key="1">
    <source>
        <dbReference type="Pfam" id="PF20056"/>
    </source>
</evidence>
<comment type="caution">
    <text evidence="2">The sequence shown here is derived from an EMBL/GenBank/DDBJ whole genome shotgun (WGS) entry which is preliminary data.</text>
</comment>